<evidence type="ECO:0000256" key="1">
    <source>
        <dbReference type="PROSITE-ProRule" id="PRU00497"/>
    </source>
</evidence>
<dbReference type="PANTHER" id="PTHR10380">
    <property type="entry name" value="CUTICLE PROTEIN"/>
    <property type="match status" value="1"/>
</dbReference>
<reference evidence="4" key="1">
    <citation type="submission" date="2022-01" db="EMBL/GenBank/DDBJ databases">
        <authorList>
            <person name="King R."/>
        </authorList>
    </citation>
    <scope>NUCLEOTIDE SEQUENCE</scope>
</reference>
<dbReference type="Proteomes" id="UP001152799">
    <property type="component" value="Chromosome 5"/>
</dbReference>
<dbReference type="PROSITE" id="PS51155">
    <property type="entry name" value="CHIT_BIND_RR_2"/>
    <property type="match status" value="1"/>
</dbReference>
<name>A0A9N9MUG9_9CUCU</name>
<keyword evidence="3" id="KW-0732">Signal</keyword>
<accession>A0A9N9MUG9</accession>
<organism evidence="4 5">
    <name type="scientific">Ceutorhynchus assimilis</name>
    <name type="common">cabbage seed weevil</name>
    <dbReference type="NCBI Taxonomy" id="467358"/>
    <lineage>
        <taxon>Eukaryota</taxon>
        <taxon>Metazoa</taxon>
        <taxon>Ecdysozoa</taxon>
        <taxon>Arthropoda</taxon>
        <taxon>Hexapoda</taxon>
        <taxon>Insecta</taxon>
        <taxon>Pterygota</taxon>
        <taxon>Neoptera</taxon>
        <taxon>Endopterygota</taxon>
        <taxon>Coleoptera</taxon>
        <taxon>Polyphaga</taxon>
        <taxon>Cucujiformia</taxon>
        <taxon>Curculionidae</taxon>
        <taxon>Ceutorhynchinae</taxon>
        <taxon>Ceutorhynchus</taxon>
    </lineage>
</organism>
<evidence type="ECO:0000256" key="2">
    <source>
        <dbReference type="SAM" id="MobiDB-lite"/>
    </source>
</evidence>
<sequence>MTKILLALFITSLINNIFCEESNTRTETQSDKIEEEELVESETKDGKLEIIKRIKKVNPDGSYTIGYEADDGSFKIESRDVLGNIKGTYGFLDDGGEIKRVSYSSSNATDVFTKHEPVSTPEFPNHQNVVQRIAKNEKFVSTTNKSLTPSSTTLSTPTTTPLSVIQSIARRRASSTTIKPSYSTIETIRTTAKPNTVTYASASPRVLLQRPSIALTKSEGQINRPDVHEKPTEIPVFRIKNLVEDKPVTEERNEIRSNILRRQLPKEGREQSTFNAEEHIYSLQQSLGHNDVSDIYNSGATSRPLFTTTRSNRVSPFIQSTTAAPIAVPKPTTKYVAHYQRNQLQEVESNTATYTQPLQEATSTEPASISTNVPVVQIPANRPVTPEPLVAVRHPFQPGAILVPLSQLQNRILPVDNMQDVYNARRQYAFQQQPPQLTTRAPLVEVERQNVKTINQPPLRPIPVHVDGNGFIREMSAHAPTPYSISYRVAPEPVRQPVNNEVDNEIENIEPPVSTKDFQILLNHLIIRQKRLERISALTNPKLHPEFYQQQQPVRYQRLVPATQPYFVQRVLPQNYEQQNQEPRGSTRQYVAVRPQEVEASNSKYRYQYRQIDEENEDPKRVATTYERQPVYLTNRRRSRLVPSRPTRQNQLVDPVYQQDEPQSEEYLPPDVREMLLLRMLQLAMNPSLPLDEEDESQPAATASTPQYKKAPVRNVEILGEEDGDDRNRRPVARSKRYKDKDEVMDYME</sequence>
<dbReference type="GO" id="GO:0062129">
    <property type="term" value="C:chitin-based extracellular matrix"/>
    <property type="evidence" value="ECO:0007669"/>
    <property type="project" value="TreeGrafter"/>
</dbReference>
<feature type="chain" id="PRO_5040269750" evidence="3">
    <location>
        <begin position="20"/>
        <end position="749"/>
    </location>
</feature>
<keyword evidence="5" id="KW-1185">Reference proteome</keyword>
<feature type="region of interest" description="Disordered" evidence="2">
    <location>
        <begin position="690"/>
        <end position="749"/>
    </location>
</feature>
<gene>
    <name evidence="4" type="ORF">CEUTPL_LOCUS9805</name>
</gene>
<dbReference type="Pfam" id="PF00379">
    <property type="entry name" value="Chitin_bind_4"/>
    <property type="match status" value="1"/>
</dbReference>
<feature type="region of interest" description="Disordered" evidence="2">
    <location>
        <begin position="616"/>
        <end position="667"/>
    </location>
</feature>
<evidence type="ECO:0000313" key="5">
    <source>
        <dbReference type="Proteomes" id="UP001152799"/>
    </source>
</evidence>
<dbReference type="InterPro" id="IPR000618">
    <property type="entry name" value="Insect_cuticle"/>
</dbReference>
<protein>
    <submittedName>
        <fullName evidence="4">Uncharacterized protein</fullName>
    </submittedName>
</protein>
<dbReference type="OrthoDB" id="6631236at2759"/>
<feature type="signal peptide" evidence="3">
    <location>
        <begin position="1"/>
        <end position="19"/>
    </location>
</feature>
<proteinExistence type="predicted"/>
<feature type="compositionally biased region" description="Basic and acidic residues" evidence="2">
    <location>
        <begin position="739"/>
        <end position="749"/>
    </location>
</feature>
<dbReference type="EMBL" id="OU892281">
    <property type="protein sequence ID" value="CAG9769292.1"/>
    <property type="molecule type" value="Genomic_DNA"/>
</dbReference>
<keyword evidence="1" id="KW-0193">Cuticle</keyword>
<evidence type="ECO:0000256" key="3">
    <source>
        <dbReference type="SAM" id="SignalP"/>
    </source>
</evidence>
<dbReference type="AlphaFoldDB" id="A0A9N9MUG9"/>
<evidence type="ECO:0000313" key="4">
    <source>
        <dbReference type="EMBL" id="CAG9769292.1"/>
    </source>
</evidence>
<dbReference type="PANTHER" id="PTHR10380:SF209">
    <property type="match status" value="1"/>
</dbReference>
<dbReference type="InterPro" id="IPR050468">
    <property type="entry name" value="Cuticle_Struct_Prot"/>
</dbReference>
<dbReference type="GO" id="GO:0008010">
    <property type="term" value="F:structural constituent of chitin-based larval cuticle"/>
    <property type="evidence" value="ECO:0007669"/>
    <property type="project" value="TreeGrafter"/>
</dbReference>